<dbReference type="InterPro" id="IPR010065">
    <property type="entry name" value="AA_ABC_transptr_permease_3TM"/>
</dbReference>
<dbReference type="GO" id="GO:0043190">
    <property type="term" value="C:ATP-binding cassette (ABC) transporter complex"/>
    <property type="evidence" value="ECO:0007669"/>
    <property type="project" value="InterPro"/>
</dbReference>
<feature type="transmembrane region" description="Helical" evidence="12">
    <location>
        <begin position="95"/>
        <end position="114"/>
    </location>
</feature>
<evidence type="ECO:0000256" key="7">
    <source>
        <dbReference type="ARBA" id="ARBA00022989"/>
    </source>
</evidence>
<evidence type="ECO:0000259" key="14">
    <source>
        <dbReference type="PROSITE" id="PS50928"/>
    </source>
</evidence>
<evidence type="ECO:0000256" key="12">
    <source>
        <dbReference type="RuleBase" id="RU363032"/>
    </source>
</evidence>
<gene>
    <name evidence="15" type="ORF">LPC04_04075</name>
</gene>
<evidence type="ECO:0000313" key="15">
    <source>
        <dbReference type="EMBL" id="MCK9684881.1"/>
    </source>
</evidence>
<organism evidence="15 16">
    <name type="scientific">Scleromatobacter humisilvae</name>
    <dbReference type="NCBI Taxonomy" id="2897159"/>
    <lineage>
        <taxon>Bacteria</taxon>
        <taxon>Pseudomonadati</taxon>
        <taxon>Pseudomonadota</taxon>
        <taxon>Betaproteobacteria</taxon>
        <taxon>Burkholderiales</taxon>
        <taxon>Sphaerotilaceae</taxon>
        <taxon>Scleromatobacter</taxon>
    </lineage>
</organism>
<dbReference type="EMBL" id="JAJLJH010000001">
    <property type="protein sequence ID" value="MCK9684881.1"/>
    <property type="molecule type" value="Genomic_DNA"/>
</dbReference>
<keyword evidence="3 12" id="KW-0813">Transport</keyword>
<dbReference type="PANTHER" id="PTHR30614">
    <property type="entry name" value="MEMBRANE COMPONENT OF AMINO ACID ABC TRANSPORTER"/>
    <property type="match status" value="1"/>
</dbReference>
<comment type="subcellular location">
    <subcellularLocation>
        <location evidence="1">Cell inner membrane</location>
        <topology evidence="1">Multi-pass membrane protein</topology>
    </subcellularLocation>
    <subcellularLocation>
        <location evidence="12">Cell membrane</location>
        <topology evidence="12">Multi-pass membrane protein</topology>
    </subcellularLocation>
</comment>
<keyword evidence="8 12" id="KW-0472">Membrane</keyword>
<evidence type="ECO:0000256" key="8">
    <source>
        <dbReference type="ARBA" id="ARBA00023136"/>
    </source>
</evidence>
<evidence type="ECO:0000256" key="1">
    <source>
        <dbReference type="ARBA" id="ARBA00004429"/>
    </source>
</evidence>
<dbReference type="GO" id="GO:0022857">
    <property type="term" value="F:transmembrane transporter activity"/>
    <property type="evidence" value="ECO:0007669"/>
    <property type="project" value="InterPro"/>
</dbReference>
<dbReference type="GO" id="GO:0006865">
    <property type="term" value="P:amino acid transport"/>
    <property type="evidence" value="ECO:0007669"/>
    <property type="project" value="UniProtKB-KW"/>
</dbReference>
<evidence type="ECO:0000256" key="10">
    <source>
        <dbReference type="ARBA" id="ARBA00062718"/>
    </source>
</evidence>
<evidence type="ECO:0000313" key="16">
    <source>
        <dbReference type="Proteomes" id="UP001139353"/>
    </source>
</evidence>
<dbReference type="InterPro" id="IPR043429">
    <property type="entry name" value="ArtM/GltK/GlnP/TcyL/YhdX-like"/>
</dbReference>
<dbReference type="InterPro" id="IPR035906">
    <property type="entry name" value="MetI-like_sf"/>
</dbReference>
<dbReference type="PANTHER" id="PTHR30614:SF21">
    <property type="entry name" value="AMINO ACID ABC TRANSPORTER PERMEASE"/>
    <property type="match status" value="1"/>
</dbReference>
<comment type="function">
    <text evidence="9">Part of the ABC transporter complex GltIJKL involved in glutamate and aspartate uptake. Probably responsible for the translocation of the substrate across the membrane.</text>
</comment>
<accession>A0A9X1YF99</accession>
<dbReference type="FunFam" id="1.10.3720.10:FF:000006">
    <property type="entry name" value="Glutamate/aspartate ABC transporter, permease protein GltK"/>
    <property type="match status" value="1"/>
</dbReference>
<keyword evidence="16" id="KW-1185">Reference proteome</keyword>
<feature type="domain" description="ABC transmembrane type-1" evidence="14">
    <location>
        <begin position="25"/>
        <end position="215"/>
    </location>
</feature>
<evidence type="ECO:0000256" key="2">
    <source>
        <dbReference type="ARBA" id="ARBA00010072"/>
    </source>
</evidence>
<proteinExistence type="inferred from homology"/>
<evidence type="ECO:0000256" key="13">
    <source>
        <dbReference type="SAM" id="MobiDB-lite"/>
    </source>
</evidence>
<comment type="similarity">
    <text evidence="2">Belongs to the binding-protein-dependent transport system permease family. HisMQ subfamily.</text>
</comment>
<evidence type="ECO:0000256" key="9">
    <source>
        <dbReference type="ARBA" id="ARBA00060298"/>
    </source>
</evidence>
<evidence type="ECO:0000256" key="6">
    <source>
        <dbReference type="ARBA" id="ARBA00022970"/>
    </source>
</evidence>
<evidence type="ECO:0000256" key="4">
    <source>
        <dbReference type="ARBA" id="ARBA00022475"/>
    </source>
</evidence>
<dbReference type="CDD" id="cd06261">
    <property type="entry name" value="TM_PBP2"/>
    <property type="match status" value="1"/>
</dbReference>
<evidence type="ECO:0000256" key="3">
    <source>
        <dbReference type="ARBA" id="ARBA00022448"/>
    </source>
</evidence>
<comment type="subunit">
    <text evidence="10">The complex is composed of two ATP-binding proteins (GltL), two transmembrane proteins (GltJ and GltK) and a solute-binding protein (GltI).</text>
</comment>
<dbReference type="InterPro" id="IPR000515">
    <property type="entry name" value="MetI-like"/>
</dbReference>
<feature type="transmembrane region" description="Helical" evidence="12">
    <location>
        <begin position="61"/>
        <end position="83"/>
    </location>
</feature>
<dbReference type="NCBIfam" id="TIGR01726">
    <property type="entry name" value="HEQRo_perm_3TM"/>
    <property type="match status" value="1"/>
</dbReference>
<evidence type="ECO:0000256" key="11">
    <source>
        <dbReference type="ARBA" id="ARBA00073645"/>
    </source>
</evidence>
<keyword evidence="5 12" id="KW-0812">Transmembrane</keyword>
<evidence type="ECO:0000256" key="5">
    <source>
        <dbReference type="ARBA" id="ARBA00022692"/>
    </source>
</evidence>
<dbReference type="SUPFAM" id="SSF161098">
    <property type="entry name" value="MetI-like"/>
    <property type="match status" value="1"/>
</dbReference>
<feature type="transmembrane region" description="Helical" evidence="12">
    <location>
        <begin position="20"/>
        <end position="49"/>
    </location>
</feature>
<comment type="caution">
    <text evidence="15">The sequence shown here is derived from an EMBL/GenBank/DDBJ whole genome shotgun (WGS) entry which is preliminary data.</text>
</comment>
<dbReference type="PROSITE" id="PS50928">
    <property type="entry name" value="ABC_TM1"/>
    <property type="match status" value="1"/>
</dbReference>
<dbReference type="AlphaFoldDB" id="A0A9X1YF99"/>
<sequence>MIELVQTYWLYFLVGQYPQGPLGGVAATVLLAALALLLAMPIGLLLGLARVSSVAALRRPVTVIAYLVRGIPLLLMVFWIYFYLPTVTGHKTDQFATMLIALVVFDGVYLGEIVRAGIQGVPKGQYEAARALGLSHGRAMRRVILPQALRSMLPSLVNQFVSTIKATSLGYIIGLTEASFIATQVNSQVFVHPTAVYLILSLMYFVLCFGLSRVALMIERRQARRNLPRPARSPGSPAISNVPTA</sequence>
<dbReference type="Gene3D" id="1.10.3720.10">
    <property type="entry name" value="MetI-like"/>
    <property type="match status" value="1"/>
</dbReference>
<protein>
    <recommendedName>
        <fullName evidence="11">Glutamate/aspartate import permease protein GltK</fullName>
    </recommendedName>
</protein>
<feature type="transmembrane region" description="Helical" evidence="12">
    <location>
        <begin position="194"/>
        <end position="216"/>
    </location>
</feature>
<feature type="region of interest" description="Disordered" evidence="13">
    <location>
        <begin position="226"/>
        <end position="245"/>
    </location>
</feature>
<keyword evidence="6" id="KW-0029">Amino-acid transport</keyword>
<reference evidence="15" key="1">
    <citation type="submission" date="2021-11" db="EMBL/GenBank/DDBJ databases">
        <title>BS-T2-15 a new species belonging to the Comamonadaceae family isolated from the soil of a French oak forest.</title>
        <authorList>
            <person name="Mieszkin S."/>
            <person name="Alain K."/>
        </authorList>
    </citation>
    <scope>NUCLEOTIDE SEQUENCE</scope>
    <source>
        <strain evidence="15">BS-T2-15</strain>
    </source>
</reference>
<keyword evidence="4" id="KW-1003">Cell membrane</keyword>
<feature type="transmembrane region" description="Helical" evidence="12">
    <location>
        <begin position="160"/>
        <end position="182"/>
    </location>
</feature>
<name>A0A9X1YF99_9BURK</name>
<dbReference type="RefSeq" id="WP_275680903.1">
    <property type="nucleotide sequence ID" value="NZ_JAJLJH010000001.1"/>
</dbReference>
<dbReference type="Pfam" id="PF00528">
    <property type="entry name" value="BPD_transp_1"/>
    <property type="match status" value="1"/>
</dbReference>
<dbReference type="Proteomes" id="UP001139353">
    <property type="component" value="Unassembled WGS sequence"/>
</dbReference>
<keyword evidence="7 12" id="KW-1133">Transmembrane helix</keyword>